<protein>
    <recommendedName>
        <fullName evidence="4">DUF2567 domain-containing protein</fullName>
    </recommendedName>
</protein>
<evidence type="ECO:0000256" key="1">
    <source>
        <dbReference type="SAM" id="Phobius"/>
    </source>
</evidence>
<organism evidence="2 3">
    <name type="scientific">Cryobacterium sinapicolor</name>
    <dbReference type="NCBI Taxonomy" id="1259236"/>
    <lineage>
        <taxon>Bacteria</taxon>
        <taxon>Bacillati</taxon>
        <taxon>Actinomycetota</taxon>
        <taxon>Actinomycetes</taxon>
        <taxon>Micrococcales</taxon>
        <taxon>Microbacteriaceae</taxon>
        <taxon>Cryobacterium</taxon>
    </lineage>
</organism>
<name>A0ABY2IX08_9MICO</name>
<dbReference type="Proteomes" id="UP000297853">
    <property type="component" value="Unassembled WGS sequence"/>
</dbReference>
<feature type="transmembrane region" description="Helical" evidence="1">
    <location>
        <begin position="123"/>
        <end position="143"/>
    </location>
</feature>
<gene>
    <name evidence="2" type="ORF">E3T28_12470</name>
</gene>
<sequence length="151" mass="16102">MMAERTASRQVALSICVGLGLAGTVVALIVMAVDHVSSDSIAAHVQELYGPYGEIPDPVVPWIFLYGIFAVGVVGWAIASVGAWRKAWWSRWWCAAACCVGGALLIFLAVVSEHGSPILPLPWRIVSIAVAAVGAITTMIAWLPTTERIME</sequence>
<evidence type="ECO:0000313" key="3">
    <source>
        <dbReference type="Proteomes" id="UP000297853"/>
    </source>
</evidence>
<dbReference type="EMBL" id="SOGQ01000062">
    <property type="protein sequence ID" value="TFC96530.1"/>
    <property type="molecule type" value="Genomic_DNA"/>
</dbReference>
<feature type="transmembrane region" description="Helical" evidence="1">
    <location>
        <begin position="59"/>
        <end position="79"/>
    </location>
</feature>
<comment type="caution">
    <text evidence="2">The sequence shown here is derived from an EMBL/GenBank/DDBJ whole genome shotgun (WGS) entry which is preliminary data.</text>
</comment>
<keyword evidence="1" id="KW-1133">Transmembrane helix</keyword>
<evidence type="ECO:0008006" key="4">
    <source>
        <dbReference type="Google" id="ProtNLM"/>
    </source>
</evidence>
<keyword evidence="3" id="KW-1185">Reference proteome</keyword>
<accession>A0ABY2IX08</accession>
<dbReference type="RefSeq" id="WP_134431706.1">
    <property type="nucleotide sequence ID" value="NZ_SOGQ01000062.1"/>
</dbReference>
<proteinExistence type="predicted"/>
<evidence type="ECO:0000313" key="2">
    <source>
        <dbReference type="EMBL" id="TFC96530.1"/>
    </source>
</evidence>
<keyword evidence="1" id="KW-0472">Membrane</keyword>
<feature type="transmembrane region" description="Helical" evidence="1">
    <location>
        <begin position="12"/>
        <end position="33"/>
    </location>
</feature>
<keyword evidence="1" id="KW-0812">Transmembrane</keyword>
<reference evidence="2 3" key="1">
    <citation type="submission" date="2019-03" db="EMBL/GenBank/DDBJ databases">
        <title>Genomics of glacier-inhabiting Cryobacterium strains.</title>
        <authorList>
            <person name="Liu Q."/>
            <person name="Xin Y.-H."/>
        </authorList>
    </citation>
    <scope>NUCLEOTIDE SEQUENCE [LARGE SCALE GENOMIC DNA]</scope>
    <source>
        <strain evidence="2 3">TMT1-23-1</strain>
    </source>
</reference>
<feature type="transmembrane region" description="Helical" evidence="1">
    <location>
        <begin position="91"/>
        <end position="111"/>
    </location>
</feature>